<dbReference type="SUPFAM" id="SSF46689">
    <property type="entry name" value="Homeodomain-like"/>
    <property type="match status" value="1"/>
</dbReference>
<evidence type="ECO:0000256" key="2">
    <source>
        <dbReference type="ARBA" id="ARBA00023125"/>
    </source>
</evidence>
<dbReference type="InterPro" id="IPR036271">
    <property type="entry name" value="Tet_transcr_reg_TetR-rel_C_sf"/>
</dbReference>
<dbReference type="SUPFAM" id="SSF48498">
    <property type="entry name" value="Tetracyclin repressor-like, C-terminal domain"/>
    <property type="match status" value="1"/>
</dbReference>
<keyword evidence="3" id="KW-0804">Transcription</keyword>
<evidence type="ECO:0000313" key="6">
    <source>
        <dbReference type="EMBL" id="TMI83019.1"/>
    </source>
</evidence>
<evidence type="ECO:0000256" key="3">
    <source>
        <dbReference type="ARBA" id="ARBA00023163"/>
    </source>
</evidence>
<keyword evidence="1" id="KW-0805">Transcription regulation</keyword>
<dbReference type="Pfam" id="PF00440">
    <property type="entry name" value="TetR_N"/>
    <property type="match status" value="1"/>
</dbReference>
<proteinExistence type="predicted"/>
<comment type="caution">
    <text evidence="6">The sequence shown here is derived from an EMBL/GenBank/DDBJ whole genome shotgun (WGS) entry which is preliminary data.</text>
</comment>
<dbReference type="InterPro" id="IPR009057">
    <property type="entry name" value="Homeodomain-like_sf"/>
</dbReference>
<dbReference type="GO" id="GO:0003700">
    <property type="term" value="F:DNA-binding transcription factor activity"/>
    <property type="evidence" value="ECO:0007669"/>
    <property type="project" value="TreeGrafter"/>
</dbReference>
<reference evidence="6 7" key="1">
    <citation type="journal article" date="2019" name="Nat. Microbiol.">
        <title>Mediterranean grassland soil C-N compound turnover is dependent on rainfall and depth, and is mediated by genomically divergent microorganisms.</title>
        <authorList>
            <person name="Diamond S."/>
            <person name="Andeer P.F."/>
            <person name="Li Z."/>
            <person name="Crits-Christoph A."/>
            <person name="Burstein D."/>
            <person name="Anantharaman K."/>
            <person name="Lane K.R."/>
            <person name="Thomas B.C."/>
            <person name="Pan C."/>
            <person name="Northen T.R."/>
            <person name="Banfield J.F."/>
        </authorList>
    </citation>
    <scope>NUCLEOTIDE SEQUENCE [LARGE SCALE GENOMIC DNA]</scope>
    <source>
        <strain evidence="6">NP_6</strain>
    </source>
</reference>
<name>A0A537JHK8_9BACT</name>
<gene>
    <name evidence="6" type="ORF">E6H03_04520</name>
</gene>
<dbReference type="PANTHER" id="PTHR30055">
    <property type="entry name" value="HTH-TYPE TRANSCRIPTIONAL REGULATOR RUTR"/>
    <property type="match status" value="1"/>
</dbReference>
<evidence type="ECO:0000313" key="7">
    <source>
        <dbReference type="Proteomes" id="UP000318093"/>
    </source>
</evidence>
<dbReference type="PROSITE" id="PS50977">
    <property type="entry name" value="HTH_TETR_2"/>
    <property type="match status" value="1"/>
</dbReference>
<evidence type="ECO:0000259" key="5">
    <source>
        <dbReference type="PROSITE" id="PS50977"/>
    </source>
</evidence>
<accession>A0A537JHK8</accession>
<dbReference type="Proteomes" id="UP000318093">
    <property type="component" value="Unassembled WGS sequence"/>
</dbReference>
<evidence type="ECO:0000256" key="1">
    <source>
        <dbReference type="ARBA" id="ARBA00023015"/>
    </source>
</evidence>
<protein>
    <submittedName>
        <fullName evidence="6">TetR/AcrR family transcriptional regulator</fullName>
    </submittedName>
</protein>
<dbReference type="PRINTS" id="PR00455">
    <property type="entry name" value="HTHTETR"/>
</dbReference>
<feature type="DNA-binding region" description="H-T-H motif" evidence="4">
    <location>
        <begin position="35"/>
        <end position="54"/>
    </location>
</feature>
<dbReference type="AlphaFoldDB" id="A0A537JHK8"/>
<dbReference type="InterPro" id="IPR001647">
    <property type="entry name" value="HTH_TetR"/>
</dbReference>
<dbReference type="GO" id="GO:0000976">
    <property type="term" value="F:transcription cis-regulatory region binding"/>
    <property type="evidence" value="ECO:0007669"/>
    <property type="project" value="TreeGrafter"/>
</dbReference>
<dbReference type="Gene3D" id="1.10.357.10">
    <property type="entry name" value="Tetracycline Repressor, domain 2"/>
    <property type="match status" value="1"/>
</dbReference>
<organism evidence="6 7">
    <name type="scientific">Candidatus Segetimicrobium genomatis</name>
    <dbReference type="NCBI Taxonomy" id="2569760"/>
    <lineage>
        <taxon>Bacteria</taxon>
        <taxon>Bacillati</taxon>
        <taxon>Candidatus Sysuimicrobiota</taxon>
        <taxon>Candidatus Sysuimicrobiia</taxon>
        <taxon>Candidatus Sysuimicrobiales</taxon>
        <taxon>Candidatus Segetimicrobiaceae</taxon>
        <taxon>Candidatus Segetimicrobium</taxon>
    </lineage>
</organism>
<evidence type="ECO:0000256" key="4">
    <source>
        <dbReference type="PROSITE-ProRule" id="PRU00335"/>
    </source>
</evidence>
<feature type="domain" description="HTH tetR-type" evidence="5">
    <location>
        <begin position="12"/>
        <end position="72"/>
    </location>
</feature>
<dbReference type="InterPro" id="IPR050109">
    <property type="entry name" value="HTH-type_TetR-like_transc_reg"/>
</dbReference>
<sequence>MLHRPAAASESVSTREKILGAAYRTLVEVGYTQISMRKIAEGAGVNQSLLHYYYGSKENLMLEVLDFVNERLLTRQRTMYAEAGSFEQIWAQALEYFKRDVRSGYVRALWELRGQALSNARIQTRVTEMIGHWRRLVTDLSRQALAQYGIAGQADPEVLGRVIGDLYWGAEAEILAGEDAEAHFEAIHLMGNLFRWLAQDQRAPQTVKGGVRDGS</sequence>
<dbReference type="EMBL" id="VBAN01000132">
    <property type="protein sequence ID" value="TMI83019.1"/>
    <property type="molecule type" value="Genomic_DNA"/>
</dbReference>
<dbReference type="PANTHER" id="PTHR30055:SF234">
    <property type="entry name" value="HTH-TYPE TRANSCRIPTIONAL REGULATOR BETI"/>
    <property type="match status" value="1"/>
</dbReference>
<keyword evidence="2 4" id="KW-0238">DNA-binding</keyword>